<evidence type="ECO:0000313" key="4">
    <source>
        <dbReference type="EMBL" id="TGO01921.1"/>
    </source>
</evidence>
<dbReference type="AlphaFoldDB" id="A0A4E0QY36"/>
<dbReference type="SUPFAM" id="SSF52172">
    <property type="entry name" value="CheY-like"/>
    <property type="match status" value="1"/>
</dbReference>
<dbReference type="Gene3D" id="3.40.50.2300">
    <property type="match status" value="1"/>
</dbReference>
<dbReference type="InterPro" id="IPR001789">
    <property type="entry name" value="Sig_transdc_resp-reg_receiver"/>
</dbReference>
<comment type="caution">
    <text evidence="4">The sequence shown here is derived from an EMBL/GenBank/DDBJ whole genome shotgun (WGS) entry which is preliminary data.</text>
</comment>
<feature type="modified residue" description="4-aspartylphosphate" evidence="2">
    <location>
        <position position="59"/>
    </location>
</feature>
<name>A0A4E0QY36_9GAMM</name>
<sequence length="83" mass="9302">MKTSNLKKSTLLVVDDKPENLDVLIAHLDKQAFTLAVALNGEKAIELTQKLLPERILLDVLMPGINGFETCRRLKTDQISKDK</sequence>
<dbReference type="PROSITE" id="PS50110">
    <property type="entry name" value="RESPONSE_REGULATORY"/>
    <property type="match status" value="1"/>
</dbReference>
<evidence type="ECO:0000256" key="2">
    <source>
        <dbReference type="PROSITE-ProRule" id="PRU00169"/>
    </source>
</evidence>
<evidence type="ECO:0000259" key="3">
    <source>
        <dbReference type="PROSITE" id="PS50110"/>
    </source>
</evidence>
<protein>
    <recommendedName>
        <fullName evidence="3">Response regulatory domain-containing protein</fullName>
    </recommendedName>
</protein>
<dbReference type="Pfam" id="PF00072">
    <property type="entry name" value="Response_reg"/>
    <property type="match status" value="1"/>
</dbReference>
<dbReference type="InterPro" id="IPR011006">
    <property type="entry name" value="CheY-like_superfamily"/>
</dbReference>
<reference evidence="4 5" key="1">
    <citation type="journal article" date="2016" name="Front. Microbiol.">
        <title>Single-Cell (Meta-)Genomics of a Dimorphic Candidatus Thiomargarita nelsonii Reveals Genomic Plasticity.</title>
        <authorList>
            <person name="Flood B.E."/>
            <person name="Fliss P."/>
            <person name="Jones D.S."/>
            <person name="Dick G.J."/>
            <person name="Jain S."/>
            <person name="Kaster A.K."/>
            <person name="Winkel M."/>
            <person name="Mussmann M."/>
            <person name="Bailey J."/>
        </authorList>
    </citation>
    <scope>NUCLEOTIDE SEQUENCE [LARGE SCALE GENOMIC DNA]</scope>
    <source>
        <strain evidence="4">Hydrate Ridge</strain>
    </source>
</reference>
<gene>
    <name evidence="4" type="ORF">PN36_34400</name>
</gene>
<dbReference type="EMBL" id="JSZA02000383">
    <property type="protein sequence ID" value="TGO01921.1"/>
    <property type="molecule type" value="Genomic_DNA"/>
</dbReference>
<evidence type="ECO:0000256" key="1">
    <source>
        <dbReference type="ARBA" id="ARBA00022553"/>
    </source>
</evidence>
<dbReference type="PANTHER" id="PTHR44591">
    <property type="entry name" value="STRESS RESPONSE REGULATOR PROTEIN 1"/>
    <property type="match status" value="1"/>
</dbReference>
<keyword evidence="1 2" id="KW-0597">Phosphoprotein</keyword>
<keyword evidence="5" id="KW-1185">Reference proteome</keyword>
<accession>A0A4E0QY36</accession>
<feature type="domain" description="Response regulatory" evidence="3">
    <location>
        <begin position="10"/>
        <end position="83"/>
    </location>
</feature>
<dbReference type="GO" id="GO:0000160">
    <property type="term" value="P:phosphorelay signal transduction system"/>
    <property type="evidence" value="ECO:0007669"/>
    <property type="project" value="InterPro"/>
</dbReference>
<evidence type="ECO:0000313" key="5">
    <source>
        <dbReference type="Proteomes" id="UP000030428"/>
    </source>
</evidence>
<organism evidence="4 5">
    <name type="scientific">Candidatus Thiomargarita nelsonii</name>
    <dbReference type="NCBI Taxonomy" id="1003181"/>
    <lineage>
        <taxon>Bacteria</taxon>
        <taxon>Pseudomonadati</taxon>
        <taxon>Pseudomonadota</taxon>
        <taxon>Gammaproteobacteria</taxon>
        <taxon>Thiotrichales</taxon>
        <taxon>Thiotrichaceae</taxon>
        <taxon>Thiomargarita</taxon>
    </lineage>
</organism>
<dbReference type="Proteomes" id="UP000030428">
    <property type="component" value="Unassembled WGS sequence"/>
</dbReference>
<proteinExistence type="predicted"/>
<dbReference type="InterPro" id="IPR050595">
    <property type="entry name" value="Bact_response_regulator"/>
</dbReference>
<dbReference type="PANTHER" id="PTHR44591:SF3">
    <property type="entry name" value="RESPONSE REGULATORY DOMAIN-CONTAINING PROTEIN"/>
    <property type="match status" value="1"/>
</dbReference>